<evidence type="ECO:0000313" key="1">
    <source>
        <dbReference type="EMBL" id="NYE70354.1"/>
    </source>
</evidence>
<dbReference type="Gene3D" id="3.40.50.1820">
    <property type="entry name" value="alpha/beta hydrolase"/>
    <property type="match status" value="1"/>
</dbReference>
<dbReference type="EMBL" id="JACCBU010000001">
    <property type="protein sequence ID" value="NYE70354.1"/>
    <property type="molecule type" value="Genomic_DNA"/>
</dbReference>
<gene>
    <name evidence="1" type="ORF">BKA15_001683</name>
</gene>
<evidence type="ECO:0008006" key="3">
    <source>
        <dbReference type="Google" id="ProtNLM"/>
    </source>
</evidence>
<accession>A0A7Y9I603</accession>
<sequence>MAEDLTERMERLMGPLPGPDRRVPLDVEVVDEVDCGGYLRRLINYSAEPGGRTPAYLLLPKATLGGGRPAPGVLALHPTEHTIGHRVVVEPVGARNRDYGRRLAGAGFVVLAPAYPLMAGHQPDLPALGYVSGTMKAIWDNIRGLDLLDQLPEVAAGGYGVMGHSLGGHNAIFTAVFEPRLRAVVSSCGFDSFADYMGGDLAGWRQDRYLPLLAPGALPPFDFDELLAALAPRDVLISAPLGDTNFDWRSAARMVDRARPAFAATGAADRLTVLHPDCGHDLPDPVLDRAIAFLGAFGTASSRL</sequence>
<name>A0A7Y9I603_9ACTN</name>
<dbReference type="PANTHER" id="PTHR47381:SF3">
    <property type="entry name" value="ALPHA_BETA-HYDROLASES SUPERFAMILY PROTEIN"/>
    <property type="match status" value="1"/>
</dbReference>
<comment type="caution">
    <text evidence="1">The sequence shown here is derived from an EMBL/GenBank/DDBJ whole genome shotgun (WGS) entry which is preliminary data.</text>
</comment>
<organism evidence="1 2">
    <name type="scientific">Microlunatus parietis</name>
    <dbReference type="NCBI Taxonomy" id="682979"/>
    <lineage>
        <taxon>Bacteria</taxon>
        <taxon>Bacillati</taxon>
        <taxon>Actinomycetota</taxon>
        <taxon>Actinomycetes</taxon>
        <taxon>Propionibacteriales</taxon>
        <taxon>Propionibacteriaceae</taxon>
        <taxon>Microlunatus</taxon>
    </lineage>
</organism>
<dbReference type="RefSeq" id="WP_179749739.1">
    <property type="nucleotide sequence ID" value="NZ_JACCBU010000001.1"/>
</dbReference>
<dbReference type="Proteomes" id="UP000569914">
    <property type="component" value="Unassembled WGS sequence"/>
</dbReference>
<keyword evidence="2" id="KW-1185">Reference proteome</keyword>
<dbReference type="PANTHER" id="PTHR47381">
    <property type="entry name" value="ALPHA/BETA-HYDROLASES SUPERFAMILY PROTEIN"/>
    <property type="match status" value="1"/>
</dbReference>
<reference evidence="1 2" key="1">
    <citation type="submission" date="2020-07" db="EMBL/GenBank/DDBJ databases">
        <title>Sequencing the genomes of 1000 actinobacteria strains.</title>
        <authorList>
            <person name="Klenk H.-P."/>
        </authorList>
    </citation>
    <scope>NUCLEOTIDE SEQUENCE [LARGE SCALE GENOMIC DNA]</scope>
    <source>
        <strain evidence="1 2">DSM 22083</strain>
    </source>
</reference>
<proteinExistence type="predicted"/>
<dbReference type="AlphaFoldDB" id="A0A7Y9I603"/>
<protein>
    <recommendedName>
        <fullName evidence="3">Alpha/beta hydrolase family protein</fullName>
    </recommendedName>
</protein>
<dbReference type="InterPro" id="IPR029058">
    <property type="entry name" value="AB_hydrolase_fold"/>
</dbReference>
<evidence type="ECO:0000313" key="2">
    <source>
        <dbReference type="Proteomes" id="UP000569914"/>
    </source>
</evidence>
<dbReference type="SUPFAM" id="SSF53474">
    <property type="entry name" value="alpha/beta-Hydrolases"/>
    <property type="match status" value="1"/>
</dbReference>